<feature type="domain" description="6-phosphogluconate dehydrogenase NADP-binding" evidence="4">
    <location>
        <begin position="7"/>
        <end position="165"/>
    </location>
</feature>
<dbReference type="Gene3D" id="1.10.1040.10">
    <property type="entry name" value="N-(1-d-carboxylethyl)-l-norvaline Dehydrogenase, domain 2"/>
    <property type="match status" value="1"/>
</dbReference>
<dbReference type="InterPro" id="IPR036291">
    <property type="entry name" value="NAD(P)-bd_dom_sf"/>
</dbReference>
<organism evidence="6 7">
    <name type="scientific">Paraburkholderia acidisoli</name>
    <dbReference type="NCBI Taxonomy" id="2571748"/>
    <lineage>
        <taxon>Bacteria</taxon>
        <taxon>Pseudomonadati</taxon>
        <taxon>Pseudomonadota</taxon>
        <taxon>Betaproteobacteria</taxon>
        <taxon>Burkholderiales</taxon>
        <taxon>Burkholderiaceae</taxon>
        <taxon>Paraburkholderia</taxon>
    </lineage>
</organism>
<dbReference type="GO" id="GO:0016054">
    <property type="term" value="P:organic acid catabolic process"/>
    <property type="evidence" value="ECO:0007669"/>
    <property type="project" value="UniProtKB-ARBA"/>
</dbReference>
<dbReference type="InterPro" id="IPR051265">
    <property type="entry name" value="HIBADH-related_NP60_sf"/>
</dbReference>
<feature type="domain" description="3-hydroxyisobutyrate dehydrogenase-like NAD-binding" evidence="5">
    <location>
        <begin position="173"/>
        <end position="287"/>
    </location>
</feature>
<reference evidence="6 7" key="1">
    <citation type="submission" date="2019-12" db="EMBL/GenBank/DDBJ databases">
        <title>Paraburkholderia acidiphila 7Q-K02 sp. nov and Paraburkholderia acidisoli DHF22 sp. nov., two strains isolated from forest soil.</title>
        <authorList>
            <person name="Gao Z."/>
            <person name="Qiu L."/>
        </authorList>
    </citation>
    <scope>NUCLEOTIDE SEQUENCE [LARGE SCALE GENOMIC DNA]</scope>
    <source>
        <strain evidence="6 7">DHF22</strain>
    </source>
</reference>
<evidence type="ECO:0000259" key="5">
    <source>
        <dbReference type="Pfam" id="PF14833"/>
    </source>
</evidence>
<dbReference type="Proteomes" id="UP000433577">
    <property type="component" value="Chromosome 4"/>
</dbReference>
<dbReference type="PIRSF" id="PIRSF000103">
    <property type="entry name" value="HIBADH"/>
    <property type="match status" value="1"/>
</dbReference>
<dbReference type="InterPro" id="IPR015815">
    <property type="entry name" value="HIBADH-related"/>
</dbReference>
<dbReference type="KEGG" id="pacs:FAZ98_33570"/>
<dbReference type="InterPro" id="IPR006115">
    <property type="entry name" value="6PGDH_NADP-bd"/>
</dbReference>
<dbReference type="OrthoDB" id="9777604at2"/>
<feature type="active site" evidence="3">
    <location>
        <position position="174"/>
    </location>
</feature>
<evidence type="ECO:0000259" key="4">
    <source>
        <dbReference type="Pfam" id="PF03446"/>
    </source>
</evidence>
<dbReference type="RefSeq" id="WP_158958251.1">
    <property type="nucleotide sequence ID" value="NZ_CP046916.1"/>
</dbReference>
<dbReference type="GO" id="GO:0050661">
    <property type="term" value="F:NADP binding"/>
    <property type="evidence" value="ECO:0007669"/>
    <property type="project" value="InterPro"/>
</dbReference>
<name>A0A7Z2JJD4_9BURK</name>
<dbReference type="InterPro" id="IPR029154">
    <property type="entry name" value="HIBADH-like_NADP-bd"/>
</dbReference>
<evidence type="ECO:0000256" key="1">
    <source>
        <dbReference type="ARBA" id="ARBA00023002"/>
    </source>
</evidence>
<evidence type="ECO:0000256" key="2">
    <source>
        <dbReference type="ARBA" id="ARBA00023027"/>
    </source>
</evidence>
<dbReference type="Pfam" id="PF14833">
    <property type="entry name" value="NAD_binding_11"/>
    <property type="match status" value="1"/>
</dbReference>
<dbReference type="GO" id="GO:0016491">
    <property type="term" value="F:oxidoreductase activity"/>
    <property type="evidence" value="ECO:0007669"/>
    <property type="project" value="UniProtKB-KW"/>
</dbReference>
<dbReference type="InterPro" id="IPR008927">
    <property type="entry name" value="6-PGluconate_DH-like_C_sf"/>
</dbReference>
<keyword evidence="2" id="KW-0520">NAD</keyword>
<sequence>MTTGEPIGFIGLGTMGEPMALNLRRAGNALVVWNRSPQKCERLVAAGASLAANSGEVFARCATVILMMADGAAMDAVLARHTAAFAARVRGHTIVSMATVEPEYSQALAADIHAAGGRYVEAPVSGSRKPAEAGELVAMLAGAPDAIEAVRDLLAPLCRECVTCGAVPGALRMKLAVNVFLITMVTGLAEAAHFAARHDLDMARFAAILNAGPMASAVSRIKLDKLCARDFTRQAGIADVLKNSRLVVEAAHAARIAVPLMERCRTLYARTESLGYAHDDMIAVVHAFDALYPEDPE</sequence>
<dbReference type="InterPro" id="IPR013328">
    <property type="entry name" value="6PGD_dom2"/>
</dbReference>
<dbReference type="PROSITE" id="PS00895">
    <property type="entry name" value="3_HYDROXYISOBUT_DH"/>
    <property type="match status" value="1"/>
</dbReference>
<dbReference type="GO" id="GO:0051287">
    <property type="term" value="F:NAD binding"/>
    <property type="evidence" value="ECO:0007669"/>
    <property type="project" value="InterPro"/>
</dbReference>
<gene>
    <name evidence="6" type="ORF">FAZ98_33570</name>
</gene>
<dbReference type="AlphaFoldDB" id="A0A7Z2JJD4"/>
<proteinExistence type="predicted"/>
<evidence type="ECO:0000256" key="3">
    <source>
        <dbReference type="PIRSR" id="PIRSR000103-1"/>
    </source>
</evidence>
<dbReference type="SUPFAM" id="SSF48179">
    <property type="entry name" value="6-phosphogluconate dehydrogenase C-terminal domain-like"/>
    <property type="match status" value="1"/>
</dbReference>
<accession>A0A7Z2JJD4</accession>
<keyword evidence="1" id="KW-0560">Oxidoreductase</keyword>
<protein>
    <submittedName>
        <fullName evidence="6">NAD-binding protein</fullName>
    </submittedName>
</protein>
<dbReference type="PANTHER" id="PTHR43580:SF2">
    <property type="entry name" value="CYTOKINE-LIKE NUCLEAR FACTOR N-PAC"/>
    <property type="match status" value="1"/>
</dbReference>
<dbReference type="InterPro" id="IPR002204">
    <property type="entry name" value="3-OH-isobutyrate_DH-rel_CS"/>
</dbReference>
<dbReference type="EMBL" id="CP046916">
    <property type="protein sequence ID" value="QGZ66681.1"/>
    <property type="molecule type" value="Genomic_DNA"/>
</dbReference>
<dbReference type="Gene3D" id="3.40.50.720">
    <property type="entry name" value="NAD(P)-binding Rossmann-like Domain"/>
    <property type="match status" value="1"/>
</dbReference>
<keyword evidence="7" id="KW-1185">Reference proteome</keyword>
<dbReference type="SUPFAM" id="SSF51735">
    <property type="entry name" value="NAD(P)-binding Rossmann-fold domains"/>
    <property type="match status" value="1"/>
</dbReference>
<evidence type="ECO:0000313" key="6">
    <source>
        <dbReference type="EMBL" id="QGZ66681.1"/>
    </source>
</evidence>
<dbReference type="Pfam" id="PF03446">
    <property type="entry name" value="NAD_binding_2"/>
    <property type="match status" value="1"/>
</dbReference>
<dbReference type="PANTHER" id="PTHR43580">
    <property type="entry name" value="OXIDOREDUCTASE GLYR1-RELATED"/>
    <property type="match status" value="1"/>
</dbReference>
<evidence type="ECO:0000313" key="7">
    <source>
        <dbReference type="Proteomes" id="UP000433577"/>
    </source>
</evidence>